<gene>
    <name evidence="4" type="primary">CSON009713</name>
</gene>
<dbReference type="Pfam" id="PF00071">
    <property type="entry name" value="Ras"/>
    <property type="match status" value="1"/>
</dbReference>
<evidence type="ECO:0000313" key="4">
    <source>
        <dbReference type="EMBL" id="SSX18436.1"/>
    </source>
</evidence>
<evidence type="ECO:0000313" key="3">
    <source>
        <dbReference type="EMBL" id="SSW98050.1"/>
    </source>
</evidence>
<dbReference type="SUPFAM" id="SSF52540">
    <property type="entry name" value="P-loop containing nucleoside triphosphate hydrolases"/>
    <property type="match status" value="1"/>
</dbReference>
<dbReference type="PANTHER" id="PTHR24073">
    <property type="entry name" value="DRAB5-RELATED"/>
    <property type="match status" value="1"/>
</dbReference>
<dbReference type="PROSITE" id="PS51419">
    <property type="entry name" value="RAB"/>
    <property type="match status" value="1"/>
</dbReference>
<keyword evidence="2" id="KW-0342">GTP-binding</keyword>
<evidence type="ECO:0000256" key="2">
    <source>
        <dbReference type="ARBA" id="ARBA00023134"/>
    </source>
</evidence>
<dbReference type="VEuPathDB" id="VectorBase:CSON009713"/>
<dbReference type="InterPro" id="IPR001806">
    <property type="entry name" value="Small_GTPase"/>
</dbReference>
<dbReference type="SMART" id="SM00174">
    <property type="entry name" value="RHO"/>
    <property type="match status" value="1"/>
</dbReference>
<dbReference type="InterPro" id="IPR027417">
    <property type="entry name" value="P-loop_NTPase"/>
</dbReference>
<dbReference type="AlphaFoldDB" id="A0A336LKF2"/>
<dbReference type="GO" id="GO:0005525">
    <property type="term" value="F:GTP binding"/>
    <property type="evidence" value="ECO:0007669"/>
    <property type="project" value="UniProtKB-KW"/>
</dbReference>
<dbReference type="InterPro" id="IPR005225">
    <property type="entry name" value="Small_GTP-bd"/>
</dbReference>
<name>A0A336LKF2_CULSO</name>
<dbReference type="EMBL" id="UFQT01000038">
    <property type="protein sequence ID" value="SSX18436.1"/>
    <property type="molecule type" value="Genomic_DNA"/>
</dbReference>
<dbReference type="SMART" id="SM00175">
    <property type="entry name" value="RAB"/>
    <property type="match status" value="1"/>
</dbReference>
<dbReference type="EMBL" id="UFQS01000038">
    <property type="protein sequence ID" value="SSW98050.1"/>
    <property type="molecule type" value="Genomic_DNA"/>
</dbReference>
<dbReference type="OMA" id="THLICQQ"/>
<evidence type="ECO:0000256" key="1">
    <source>
        <dbReference type="ARBA" id="ARBA00022741"/>
    </source>
</evidence>
<organism evidence="4">
    <name type="scientific">Culicoides sonorensis</name>
    <name type="common">Biting midge</name>
    <dbReference type="NCBI Taxonomy" id="179676"/>
    <lineage>
        <taxon>Eukaryota</taxon>
        <taxon>Metazoa</taxon>
        <taxon>Ecdysozoa</taxon>
        <taxon>Arthropoda</taxon>
        <taxon>Hexapoda</taxon>
        <taxon>Insecta</taxon>
        <taxon>Pterygota</taxon>
        <taxon>Neoptera</taxon>
        <taxon>Endopterygota</taxon>
        <taxon>Diptera</taxon>
        <taxon>Nematocera</taxon>
        <taxon>Chironomoidea</taxon>
        <taxon>Ceratopogonidae</taxon>
        <taxon>Ceratopogoninae</taxon>
        <taxon>Culicoides</taxon>
        <taxon>Monoculicoides</taxon>
    </lineage>
</organism>
<proteinExistence type="predicted"/>
<protein>
    <submittedName>
        <fullName evidence="4">CSON009713 protein</fullName>
    </submittedName>
</protein>
<dbReference type="NCBIfam" id="TIGR00231">
    <property type="entry name" value="small_GTP"/>
    <property type="match status" value="1"/>
</dbReference>
<dbReference type="Gene3D" id="3.40.50.300">
    <property type="entry name" value="P-loop containing nucleotide triphosphate hydrolases"/>
    <property type="match status" value="1"/>
</dbReference>
<dbReference type="PRINTS" id="PR00449">
    <property type="entry name" value="RASTRNSFRMNG"/>
</dbReference>
<reference evidence="4" key="2">
    <citation type="submission" date="2018-07" db="EMBL/GenBank/DDBJ databases">
        <authorList>
            <person name="Quirk P.G."/>
            <person name="Krulwich T.A."/>
        </authorList>
    </citation>
    <scope>NUCLEOTIDE SEQUENCE</scope>
</reference>
<dbReference type="GO" id="GO:0003924">
    <property type="term" value="F:GTPase activity"/>
    <property type="evidence" value="ECO:0007669"/>
    <property type="project" value="InterPro"/>
</dbReference>
<sequence>MNKPIDKVRIIVVGDSGVGKTSLIHLLANKEVLSSPGWTVGAQLEVKVHEYKEGTPAQNTFFIEFWDIGGTSHHLNARRVFYQPTHGIILVHDLTNIKSYENLQNWLMEILDKDRKDTKGTVWDIDPEQFIGSTQIPILIVGTKLDLLDAKDTKLLQYKKLSAKNISEWCNAEEVNMSCLNARSTSSGTTDSIKFARFFDKVIERKYYMSNKEAQLLDKRRVYPNVSFSSSTPIKLFSPT</sequence>
<keyword evidence="1" id="KW-0547">Nucleotide-binding</keyword>
<accession>A0A336LKF2</accession>
<reference evidence="3" key="1">
    <citation type="submission" date="2018-04" db="EMBL/GenBank/DDBJ databases">
        <authorList>
            <person name="Go L.Y."/>
            <person name="Mitchell J.A."/>
        </authorList>
    </citation>
    <scope>NUCLEOTIDE SEQUENCE</scope>
    <source>
        <tissue evidence="3">Whole organism</tissue>
    </source>
</reference>